<dbReference type="AlphaFoldDB" id="A0A1N6LWP2"/>
<dbReference type="PANTHER" id="PTHR12875">
    <property type="entry name" value="GOLGI TO ER TRAFFIC PROTEIN 4 HOMOLOG"/>
    <property type="match status" value="1"/>
</dbReference>
<dbReference type="EMBL" id="FO082871">
    <property type="protein sequence ID" value="SIO73290.1"/>
    <property type="molecule type" value="Genomic_DNA"/>
</dbReference>
<gene>
    <name evidence="2" type="ORF">BMR1_01G01500</name>
</gene>
<accession>A0A1N6LWP2</accession>
<comment type="similarity">
    <text evidence="1">Belongs to the GET4 family.</text>
</comment>
<keyword evidence="3" id="KW-1185">Reference proteome</keyword>
<dbReference type="KEGG" id="bmic:BMR1_01G01500"/>
<protein>
    <submittedName>
        <fullName evidence="2">Uncharacterized protein</fullName>
    </submittedName>
</protein>
<reference evidence="2 3" key="3">
    <citation type="journal article" date="2016" name="Sci. Rep.">
        <title>Genome-wide diversity and gene expression profiling of Babesia microti isolates identify polymorphic genes that mediate host-pathogen interactions.</title>
        <authorList>
            <person name="Silva J.C."/>
            <person name="Cornillot E."/>
            <person name="McCracken C."/>
            <person name="Usmani-Brown S."/>
            <person name="Dwivedi A."/>
            <person name="Ifeonu O.O."/>
            <person name="Crabtree J."/>
            <person name="Gotia H.T."/>
            <person name="Virji A.Z."/>
            <person name="Reynes C."/>
            <person name="Colinge J."/>
            <person name="Kumar V."/>
            <person name="Lawres L."/>
            <person name="Pazzi J.E."/>
            <person name="Pablo J.V."/>
            <person name="Hung C."/>
            <person name="Brancato J."/>
            <person name="Kumari P."/>
            <person name="Orvis J."/>
            <person name="Tretina K."/>
            <person name="Chibucos M."/>
            <person name="Ott S."/>
            <person name="Sadzewicz L."/>
            <person name="Sengamalay N."/>
            <person name="Shetty A.C."/>
            <person name="Su Q."/>
            <person name="Tallon L."/>
            <person name="Fraser C.M."/>
            <person name="Frutos R."/>
            <person name="Molina D.M."/>
            <person name="Krause P.J."/>
            <person name="Ben Mamoun C."/>
        </authorList>
    </citation>
    <scope>NUCLEOTIDE SEQUENCE [LARGE SCALE GENOMIC DNA]</scope>
    <source>
        <strain evidence="2 3">RI</strain>
    </source>
</reference>
<dbReference type="Pfam" id="PF04190">
    <property type="entry name" value="GET4"/>
    <property type="match status" value="1"/>
</dbReference>
<dbReference type="RefSeq" id="XP_021337394.1">
    <property type="nucleotide sequence ID" value="XM_021482487.1"/>
</dbReference>
<dbReference type="Gene3D" id="1.25.40.10">
    <property type="entry name" value="Tetratricopeptide repeat domain"/>
    <property type="match status" value="1"/>
</dbReference>
<evidence type="ECO:0000313" key="2">
    <source>
        <dbReference type="EMBL" id="SIO73290.1"/>
    </source>
</evidence>
<dbReference type="PANTHER" id="PTHR12875:SF0">
    <property type="entry name" value="GOLGI TO ER TRAFFIC PROTEIN 4 HOMOLOG"/>
    <property type="match status" value="1"/>
</dbReference>
<evidence type="ECO:0000256" key="1">
    <source>
        <dbReference type="ARBA" id="ARBA00005351"/>
    </source>
</evidence>
<dbReference type="GO" id="GO:0045048">
    <property type="term" value="P:protein insertion into ER membrane"/>
    <property type="evidence" value="ECO:0007669"/>
    <property type="project" value="InterPro"/>
</dbReference>
<organism evidence="2 3">
    <name type="scientific">Babesia microti (strain RI)</name>
    <dbReference type="NCBI Taxonomy" id="1133968"/>
    <lineage>
        <taxon>Eukaryota</taxon>
        <taxon>Sar</taxon>
        <taxon>Alveolata</taxon>
        <taxon>Apicomplexa</taxon>
        <taxon>Aconoidasida</taxon>
        <taxon>Piroplasmida</taxon>
        <taxon>Babesiidae</taxon>
        <taxon>Babesia</taxon>
    </lineage>
</organism>
<dbReference type="InterPro" id="IPR011990">
    <property type="entry name" value="TPR-like_helical_dom_sf"/>
</dbReference>
<evidence type="ECO:0000313" key="3">
    <source>
        <dbReference type="Proteomes" id="UP000002899"/>
    </source>
</evidence>
<proteinExistence type="inferred from homology"/>
<sequence>MEDNDFYSRSQKVLHLAERKVRLKKTSEAIELIFNFSEICLDNQEYALCIDTASKAVKYGTIDDISISEVYIEKLLTFFHRLHDSIEVSNEMISLHKLLILAIKWSKKVYEKGDPRLHEVAGICSLTLNKFMAAQKHLIYSQNMEKLTEVILRWMEQAPEFERPFFCLRTTLLILQLSTAELAEQFVSSMPFNLDAVDTPLPVQLSYLLTKSLETAKTDPELGKSLFNKVAYDYRLVLQADSELNDLVQSIKNEKF</sequence>
<dbReference type="InterPro" id="IPR007317">
    <property type="entry name" value="GET4"/>
</dbReference>
<reference evidence="2 3" key="1">
    <citation type="journal article" date="2012" name="Nucleic Acids Res.">
        <title>Sequencing of the smallest Apicomplexan genome from the human pathogen Babesia microti.</title>
        <authorList>
            <person name="Cornillot E."/>
            <person name="Hadj-Kaddour K."/>
            <person name="Dassouli A."/>
            <person name="Noel B."/>
            <person name="Ranwez V."/>
            <person name="Vacherie B."/>
            <person name="Augagneur Y."/>
            <person name="Bres V."/>
            <person name="Duclos A."/>
            <person name="Randazzo S."/>
            <person name="Carcy B."/>
            <person name="Debierre-Grockiego F."/>
            <person name="Delbecq S."/>
            <person name="Moubri-Menage K."/>
            <person name="Shams-Eldin H."/>
            <person name="Usmani-Brown S."/>
            <person name="Bringaud F."/>
            <person name="Wincker P."/>
            <person name="Vivares C.P."/>
            <person name="Schwarz R.T."/>
            <person name="Schetters T.P."/>
            <person name="Krause P.J."/>
            <person name="Gorenflot A."/>
            <person name="Berry V."/>
            <person name="Barbe V."/>
            <person name="Ben Mamoun C."/>
        </authorList>
    </citation>
    <scope>NUCLEOTIDE SEQUENCE [LARGE SCALE GENOMIC DNA]</scope>
    <source>
        <strain evidence="2 3">RI</strain>
    </source>
</reference>
<dbReference type="Proteomes" id="UP000002899">
    <property type="component" value="Chromosome I"/>
</dbReference>
<dbReference type="VEuPathDB" id="PiroplasmaDB:BMR1_01G01500"/>
<reference evidence="2 3" key="2">
    <citation type="journal article" date="2013" name="PLoS ONE">
        <title>Whole genome mapping and re-organization of the nuclear and mitochondrial genomes of Babesia microti isolates.</title>
        <authorList>
            <person name="Cornillot E."/>
            <person name="Dassouli A."/>
            <person name="Garg A."/>
            <person name="Pachikara N."/>
            <person name="Randazzo S."/>
            <person name="Depoix D."/>
            <person name="Carcy B."/>
            <person name="Delbecq S."/>
            <person name="Frutos R."/>
            <person name="Silva J.C."/>
            <person name="Sutton R."/>
            <person name="Krause P.J."/>
            <person name="Mamoun C.B."/>
        </authorList>
    </citation>
    <scope>NUCLEOTIDE SEQUENCE [LARGE SCALE GENOMIC DNA]</scope>
    <source>
        <strain evidence="2 3">RI</strain>
    </source>
</reference>
<name>A0A1N6LWP2_BABMR</name>
<dbReference type="OrthoDB" id="10252405at2759"/>
<dbReference type="GO" id="GO:0005829">
    <property type="term" value="C:cytosol"/>
    <property type="evidence" value="ECO:0007669"/>
    <property type="project" value="TreeGrafter"/>
</dbReference>
<dbReference type="GeneID" id="24423375"/>